<dbReference type="HAMAP" id="MF_00795">
    <property type="entry name" value="CutC"/>
    <property type="match status" value="1"/>
</dbReference>
<protein>
    <recommendedName>
        <fullName evidence="2">PF03932 family protein CutC</fullName>
    </recommendedName>
</protein>
<dbReference type="EMBL" id="JAKGTI010000001">
    <property type="protein sequence ID" value="MCF4097705.1"/>
    <property type="molecule type" value="Genomic_DNA"/>
</dbReference>
<dbReference type="SUPFAM" id="SSF110395">
    <property type="entry name" value="CutC-like"/>
    <property type="match status" value="1"/>
</dbReference>
<gene>
    <name evidence="2" type="primary">cutC</name>
    <name evidence="3" type="ORF">L1I42_04310</name>
</gene>
<evidence type="ECO:0000256" key="2">
    <source>
        <dbReference type="HAMAP-Rule" id="MF_00795"/>
    </source>
</evidence>
<dbReference type="Proteomes" id="UP001201217">
    <property type="component" value="Unassembled WGS sequence"/>
</dbReference>
<comment type="caution">
    <text evidence="2">Once thought to be involved in copper homeostasis, experiments in E.coli have shown this is not the case.</text>
</comment>
<organism evidence="3 4">
    <name type="scientific">Maritalea mediterranea</name>
    <dbReference type="NCBI Taxonomy" id="2909667"/>
    <lineage>
        <taxon>Bacteria</taxon>
        <taxon>Pseudomonadati</taxon>
        <taxon>Pseudomonadota</taxon>
        <taxon>Alphaproteobacteria</taxon>
        <taxon>Hyphomicrobiales</taxon>
        <taxon>Devosiaceae</taxon>
        <taxon>Maritalea</taxon>
    </lineage>
</organism>
<comment type="similarity">
    <text evidence="1 2">Belongs to the CutC family.</text>
</comment>
<dbReference type="InterPro" id="IPR036822">
    <property type="entry name" value="CutC-like_dom_sf"/>
</dbReference>
<dbReference type="Pfam" id="PF03932">
    <property type="entry name" value="CutC"/>
    <property type="match status" value="1"/>
</dbReference>
<evidence type="ECO:0000313" key="3">
    <source>
        <dbReference type="EMBL" id="MCF4097705.1"/>
    </source>
</evidence>
<dbReference type="RefSeq" id="WP_236113257.1">
    <property type="nucleotide sequence ID" value="NZ_JAKGTI010000001.1"/>
</dbReference>
<name>A0ABS9E4A1_9HYPH</name>
<accession>A0ABS9E4A1</accession>
<comment type="caution">
    <text evidence="3">The sequence shown here is derived from an EMBL/GenBank/DDBJ whole genome shotgun (WGS) entry which is preliminary data.</text>
</comment>
<keyword evidence="2" id="KW-0963">Cytoplasm</keyword>
<keyword evidence="4" id="KW-1185">Reference proteome</keyword>
<dbReference type="PANTHER" id="PTHR12598:SF0">
    <property type="entry name" value="COPPER HOMEOSTASIS PROTEIN CUTC HOMOLOG"/>
    <property type="match status" value="1"/>
</dbReference>
<dbReference type="InterPro" id="IPR005627">
    <property type="entry name" value="CutC-like"/>
</dbReference>
<comment type="subcellular location">
    <subcellularLocation>
        <location evidence="2">Cytoplasm</location>
    </subcellularLocation>
</comment>
<reference evidence="3 4" key="1">
    <citation type="submission" date="2022-01" db="EMBL/GenBank/DDBJ databases">
        <title>Maritalea mediterranea sp. nov., isolated from marine plastic residues from the Malva-rosa beach (Valencia, Spain).</title>
        <authorList>
            <person name="Vidal-Verdu A."/>
            <person name="Molina-Menor E."/>
            <person name="Pascual J."/>
            <person name="Pereto J."/>
            <person name="Porcar M."/>
        </authorList>
    </citation>
    <scope>NUCLEOTIDE SEQUENCE [LARGE SCALE GENOMIC DNA]</scope>
    <source>
        <strain evidence="3 4">P4.10X</strain>
    </source>
</reference>
<dbReference type="Gene3D" id="3.20.20.380">
    <property type="entry name" value="Copper homeostasis (CutC) domain"/>
    <property type="match status" value="1"/>
</dbReference>
<evidence type="ECO:0000256" key="1">
    <source>
        <dbReference type="ARBA" id="ARBA00007768"/>
    </source>
</evidence>
<evidence type="ECO:0000313" key="4">
    <source>
        <dbReference type="Proteomes" id="UP001201217"/>
    </source>
</evidence>
<proteinExistence type="inferred from homology"/>
<sequence length="247" mass="26197">MSRINLEICVDTPQALINAKQGGADRVELCSALVAGGLTPSRGLMQFAAAQKMPAHVMIRPREGDFCFDAQEVQLMLDDIALAQQENMQGVVLGATHKDGRLDVEVLQELVAAASGMDITLHRAFDVTPDPFVALEEAIVLGFNRILTSGQQKSALEGKDLLAALMAKAGDRIEIMPGSGIKASNVKELAANMPLSSVHASCAVPVAQSPQRAVALGFADIEGRRETSLQAAKELASALNALEWVMP</sequence>
<dbReference type="PANTHER" id="PTHR12598">
    <property type="entry name" value="COPPER HOMEOSTASIS PROTEIN CUTC"/>
    <property type="match status" value="1"/>
</dbReference>